<organism evidence="10 11">
    <name type="scientific">Euzebya pacifica</name>
    <dbReference type="NCBI Taxonomy" id="1608957"/>
    <lineage>
        <taxon>Bacteria</taxon>
        <taxon>Bacillati</taxon>
        <taxon>Actinomycetota</taxon>
        <taxon>Nitriliruptoria</taxon>
        <taxon>Euzebyales</taxon>
    </lineage>
</organism>
<dbReference type="PRINTS" id="PR01506">
    <property type="entry name" value="TATBPROTEIN"/>
</dbReference>
<evidence type="ECO:0000256" key="2">
    <source>
        <dbReference type="ARBA" id="ARBA00022448"/>
    </source>
</evidence>
<keyword evidence="11" id="KW-1185">Reference proteome</keyword>
<dbReference type="Gene3D" id="1.20.5.3310">
    <property type="match status" value="1"/>
</dbReference>
<dbReference type="GO" id="GO:0015031">
    <property type="term" value="P:protein transport"/>
    <property type="evidence" value="ECO:0007669"/>
    <property type="project" value="UniProtKB-KW"/>
</dbReference>
<sequence length="126" mass="13297">MGSLGFWELVGLAVLALFIFGPDRLPGIARTVGRTVNQVRREANKTLGELRDAAGVDEDLAELTREARQLRGSLTDLKGTATQAIVGPMNETMDEVKGISTGGPKDMAMSANGLEPGNAPFDPDAT</sequence>
<dbReference type="EMBL" id="CP031165">
    <property type="protein sequence ID" value="AXV05807.1"/>
    <property type="molecule type" value="Genomic_DNA"/>
</dbReference>
<keyword evidence="8" id="KW-0175">Coiled coil</keyword>
<evidence type="ECO:0000256" key="9">
    <source>
        <dbReference type="SAM" id="MobiDB-lite"/>
    </source>
</evidence>
<keyword evidence="6" id="KW-0811">Translocation</keyword>
<keyword evidence="5" id="KW-1133">Transmembrane helix</keyword>
<dbReference type="KEGG" id="euz:DVS28_a1107"/>
<keyword evidence="4" id="KW-0653">Protein transport</keyword>
<evidence type="ECO:0000256" key="3">
    <source>
        <dbReference type="ARBA" id="ARBA00022692"/>
    </source>
</evidence>
<protein>
    <submittedName>
        <fullName evidence="10">Twin-arginine translocation protein TatB</fullName>
    </submittedName>
</protein>
<feature type="coiled-coil region" evidence="8">
    <location>
        <begin position="53"/>
        <end position="80"/>
    </location>
</feature>
<keyword evidence="3" id="KW-0812">Transmembrane</keyword>
<evidence type="ECO:0000313" key="10">
    <source>
        <dbReference type="EMBL" id="AXV05807.1"/>
    </source>
</evidence>
<reference evidence="10 11" key="1">
    <citation type="submission" date="2018-09" db="EMBL/GenBank/DDBJ databases">
        <title>Complete genome sequence of Euzebya sp. DY32-46 isolated from seawater of Pacific Ocean.</title>
        <authorList>
            <person name="Xu L."/>
            <person name="Wu Y.-H."/>
            <person name="Xu X.-W."/>
        </authorList>
    </citation>
    <scope>NUCLEOTIDE SEQUENCE [LARGE SCALE GENOMIC DNA]</scope>
    <source>
        <strain evidence="10 11">DY32-46</strain>
    </source>
</reference>
<evidence type="ECO:0000256" key="8">
    <source>
        <dbReference type="SAM" id="Coils"/>
    </source>
</evidence>
<proteinExistence type="predicted"/>
<dbReference type="InterPro" id="IPR003369">
    <property type="entry name" value="TatA/B/E"/>
</dbReference>
<dbReference type="GO" id="GO:0016020">
    <property type="term" value="C:membrane"/>
    <property type="evidence" value="ECO:0007669"/>
    <property type="project" value="UniProtKB-ARBA"/>
</dbReference>
<evidence type="ECO:0000313" key="11">
    <source>
        <dbReference type="Proteomes" id="UP000264006"/>
    </source>
</evidence>
<dbReference type="Pfam" id="PF02416">
    <property type="entry name" value="TatA_B_E"/>
    <property type="match status" value="1"/>
</dbReference>
<gene>
    <name evidence="10" type="ORF">DVS28_a1107</name>
</gene>
<dbReference type="Proteomes" id="UP000264006">
    <property type="component" value="Chromosome"/>
</dbReference>
<evidence type="ECO:0000256" key="5">
    <source>
        <dbReference type="ARBA" id="ARBA00022989"/>
    </source>
</evidence>
<feature type="region of interest" description="Disordered" evidence="9">
    <location>
        <begin position="86"/>
        <end position="126"/>
    </location>
</feature>
<evidence type="ECO:0000256" key="1">
    <source>
        <dbReference type="ARBA" id="ARBA00004167"/>
    </source>
</evidence>
<keyword evidence="2" id="KW-0813">Transport</keyword>
<dbReference type="RefSeq" id="WP_114590557.1">
    <property type="nucleotide sequence ID" value="NZ_CP031165.1"/>
</dbReference>
<comment type="subcellular location">
    <subcellularLocation>
        <location evidence="1">Membrane</location>
        <topology evidence="1">Single-pass membrane protein</topology>
    </subcellularLocation>
</comment>
<dbReference type="OrthoDB" id="3267321at2"/>
<accession>A0A346XUB0</accession>
<dbReference type="AlphaFoldDB" id="A0A346XUB0"/>
<name>A0A346XUB0_9ACTN</name>
<evidence type="ECO:0000256" key="7">
    <source>
        <dbReference type="ARBA" id="ARBA00023136"/>
    </source>
</evidence>
<keyword evidence="7" id="KW-0472">Membrane</keyword>
<evidence type="ECO:0000256" key="4">
    <source>
        <dbReference type="ARBA" id="ARBA00022927"/>
    </source>
</evidence>
<evidence type="ECO:0000256" key="6">
    <source>
        <dbReference type="ARBA" id="ARBA00023010"/>
    </source>
</evidence>